<organism evidence="4 5">
    <name type="scientific">Polynucleobacter kasalickyi</name>
    <dbReference type="NCBI Taxonomy" id="1938817"/>
    <lineage>
        <taxon>Bacteria</taxon>
        <taxon>Pseudomonadati</taxon>
        <taxon>Pseudomonadota</taxon>
        <taxon>Betaproteobacteria</taxon>
        <taxon>Burkholderiales</taxon>
        <taxon>Burkholderiaceae</taxon>
        <taxon>Polynucleobacter</taxon>
    </lineage>
</organism>
<dbReference type="PANTHER" id="PTHR45566">
    <property type="entry name" value="HTH-TYPE TRANSCRIPTIONAL REGULATOR YHJB-RELATED"/>
    <property type="match status" value="1"/>
</dbReference>
<dbReference type="PRINTS" id="PR00038">
    <property type="entry name" value="HTHLUXR"/>
</dbReference>
<evidence type="ECO:0000313" key="4">
    <source>
        <dbReference type="EMBL" id="SMC36483.1"/>
    </source>
</evidence>
<dbReference type="EMBL" id="FWXJ01000003">
    <property type="protein sequence ID" value="SMC36483.1"/>
    <property type="molecule type" value="Genomic_DNA"/>
</dbReference>
<dbReference type="SUPFAM" id="SSF52172">
    <property type="entry name" value="CheY-like"/>
    <property type="match status" value="1"/>
</dbReference>
<dbReference type="RefSeq" id="WP_084282858.1">
    <property type="nucleotide sequence ID" value="NZ_FWXJ01000003.1"/>
</dbReference>
<feature type="domain" description="Response regulatory" evidence="3">
    <location>
        <begin position="16"/>
        <end position="130"/>
    </location>
</feature>
<feature type="modified residue" description="4-aspartylphosphate" evidence="1">
    <location>
        <position position="65"/>
    </location>
</feature>
<keyword evidence="5" id="KW-1185">Reference proteome</keyword>
<evidence type="ECO:0000256" key="1">
    <source>
        <dbReference type="PROSITE-ProRule" id="PRU00169"/>
    </source>
</evidence>
<dbReference type="AlphaFoldDB" id="A0A1W1YK35"/>
<gene>
    <name evidence="4" type="ORF">SAMN06296008_103138</name>
</gene>
<evidence type="ECO:0000259" key="2">
    <source>
        <dbReference type="PROSITE" id="PS50043"/>
    </source>
</evidence>
<protein>
    <submittedName>
        <fullName evidence="4">Two component transcriptional regulator, LuxR family</fullName>
    </submittedName>
</protein>
<dbReference type="CDD" id="cd06170">
    <property type="entry name" value="LuxR_C_like"/>
    <property type="match status" value="1"/>
</dbReference>
<proteinExistence type="predicted"/>
<dbReference type="Proteomes" id="UP000192708">
    <property type="component" value="Unassembled WGS sequence"/>
</dbReference>
<evidence type="ECO:0000259" key="3">
    <source>
        <dbReference type="PROSITE" id="PS50110"/>
    </source>
</evidence>
<dbReference type="PROSITE" id="PS50110">
    <property type="entry name" value="RESPONSE_REGULATORY"/>
    <property type="match status" value="1"/>
</dbReference>
<feature type="domain" description="HTH luxR-type" evidence="2">
    <location>
        <begin position="146"/>
        <end position="209"/>
    </location>
</feature>
<dbReference type="STRING" id="1938817.SAMN06296008_103138"/>
<dbReference type="GO" id="GO:0000160">
    <property type="term" value="P:phosphorelay signal transduction system"/>
    <property type="evidence" value="ECO:0007669"/>
    <property type="project" value="InterPro"/>
</dbReference>
<dbReference type="Gene3D" id="1.10.10.10">
    <property type="entry name" value="Winged helix-like DNA-binding domain superfamily/Winged helix DNA-binding domain"/>
    <property type="match status" value="1"/>
</dbReference>
<dbReference type="SMART" id="SM00448">
    <property type="entry name" value="REC"/>
    <property type="match status" value="1"/>
</dbReference>
<dbReference type="InterPro" id="IPR011006">
    <property type="entry name" value="CheY-like_superfamily"/>
</dbReference>
<keyword evidence="1" id="KW-0597">Phosphoprotein</keyword>
<dbReference type="InterPro" id="IPR001789">
    <property type="entry name" value="Sig_transdc_resp-reg_receiver"/>
</dbReference>
<dbReference type="SMART" id="SM00421">
    <property type="entry name" value="HTH_LUXR"/>
    <property type="match status" value="1"/>
</dbReference>
<dbReference type="OrthoDB" id="9802186at2"/>
<dbReference type="PANTHER" id="PTHR45566:SF1">
    <property type="entry name" value="HTH-TYPE TRANSCRIPTIONAL REGULATOR YHJB-RELATED"/>
    <property type="match status" value="1"/>
</dbReference>
<reference evidence="4 5" key="1">
    <citation type="submission" date="2017-04" db="EMBL/GenBank/DDBJ databases">
        <authorList>
            <person name="Afonso C.L."/>
            <person name="Miller P.J."/>
            <person name="Scott M.A."/>
            <person name="Spackman E."/>
            <person name="Goraichik I."/>
            <person name="Dimitrov K.M."/>
            <person name="Suarez D.L."/>
            <person name="Swayne D.E."/>
        </authorList>
    </citation>
    <scope>NUCLEOTIDE SEQUENCE [LARGE SCALE GENOMIC DNA]</scope>
    <source>
        <strain evidence="4 5">VK13</strain>
    </source>
</reference>
<dbReference type="GO" id="GO:0006355">
    <property type="term" value="P:regulation of DNA-templated transcription"/>
    <property type="evidence" value="ECO:0007669"/>
    <property type="project" value="InterPro"/>
</dbReference>
<dbReference type="InterPro" id="IPR036388">
    <property type="entry name" value="WH-like_DNA-bd_sf"/>
</dbReference>
<name>A0A1W1YK35_9BURK</name>
<dbReference type="Pfam" id="PF00196">
    <property type="entry name" value="GerE"/>
    <property type="match status" value="1"/>
</dbReference>
<evidence type="ECO:0000313" key="5">
    <source>
        <dbReference type="Proteomes" id="UP000192708"/>
    </source>
</evidence>
<dbReference type="PROSITE" id="PS50043">
    <property type="entry name" value="HTH_LUXR_2"/>
    <property type="match status" value="1"/>
</dbReference>
<sequence length="209" mass="23557">MSLENQPRLQLSNSSHVVLLEDDDFLRVDLHSLLTLGGYVVHAFSNAIDFLNSPFNFAPAVIVSDMRMPGISGVNLQSALVEIGRIIPFIFISGESTEYQIIQGMKQGAIDFLIKPFNSEDLFTAIDKGIAVDKAYVREISFRKNLDSTLRKLSPREFQVYELLKKGYSNAELSQTLGISIETTKQYKQEVMRKLELKSLSELMKFATL</sequence>
<dbReference type="InterPro" id="IPR000792">
    <property type="entry name" value="Tscrpt_reg_LuxR_C"/>
</dbReference>
<dbReference type="InterPro" id="IPR051015">
    <property type="entry name" value="EvgA-like"/>
</dbReference>
<dbReference type="Pfam" id="PF00072">
    <property type="entry name" value="Response_reg"/>
    <property type="match status" value="1"/>
</dbReference>
<accession>A0A1W1YK35</accession>
<dbReference type="Gene3D" id="3.40.50.2300">
    <property type="match status" value="1"/>
</dbReference>